<proteinExistence type="predicted"/>
<dbReference type="AlphaFoldDB" id="A0A2C5XH73"/>
<keyword evidence="3" id="KW-1185">Reference proteome</keyword>
<protein>
    <submittedName>
        <fullName evidence="2">Uncharacterized protein</fullName>
    </submittedName>
</protein>
<feature type="compositionally biased region" description="Polar residues" evidence="1">
    <location>
        <begin position="63"/>
        <end position="74"/>
    </location>
</feature>
<comment type="caution">
    <text evidence="2">The sequence shown here is derived from an EMBL/GenBank/DDBJ whole genome shotgun (WGS) entry which is preliminary data.</text>
</comment>
<organism evidence="2 3">
    <name type="scientific">Ophiocordyceps camponoti-rufipedis</name>
    <dbReference type="NCBI Taxonomy" id="2004952"/>
    <lineage>
        <taxon>Eukaryota</taxon>
        <taxon>Fungi</taxon>
        <taxon>Dikarya</taxon>
        <taxon>Ascomycota</taxon>
        <taxon>Pezizomycotina</taxon>
        <taxon>Sordariomycetes</taxon>
        <taxon>Hypocreomycetidae</taxon>
        <taxon>Hypocreales</taxon>
        <taxon>Ophiocordycipitaceae</taxon>
        <taxon>Ophiocordyceps</taxon>
    </lineage>
</organism>
<feature type="compositionally biased region" description="Basic and acidic residues" evidence="1">
    <location>
        <begin position="42"/>
        <end position="62"/>
    </location>
</feature>
<gene>
    <name evidence="2" type="ORF">CDD80_4649</name>
</gene>
<accession>A0A2C5XH73</accession>
<evidence type="ECO:0000256" key="1">
    <source>
        <dbReference type="SAM" id="MobiDB-lite"/>
    </source>
</evidence>
<evidence type="ECO:0000313" key="2">
    <source>
        <dbReference type="EMBL" id="PHH72269.1"/>
    </source>
</evidence>
<feature type="region of interest" description="Disordered" evidence="1">
    <location>
        <begin position="36"/>
        <end position="96"/>
    </location>
</feature>
<dbReference type="EMBL" id="NJES01000433">
    <property type="protein sequence ID" value="PHH72269.1"/>
    <property type="molecule type" value="Genomic_DNA"/>
</dbReference>
<name>A0A2C5XH73_9HYPO</name>
<evidence type="ECO:0000313" key="3">
    <source>
        <dbReference type="Proteomes" id="UP000226431"/>
    </source>
</evidence>
<dbReference type="Proteomes" id="UP000226431">
    <property type="component" value="Unassembled WGS sequence"/>
</dbReference>
<reference evidence="2 3" key="1">
    <citation type="submission" date="2017-06" db="EMBL/GenBank/DDBJ databases">
        <title>Ant-infecting Ophiocordyceps genomes reveal a high diversity of potential behavioral manipulation genes and a possible major role for enterotoxins.</title>
        <authorList>
            <person name="De Bekker C."/>
            <person name="Evans H.C."/>
            <person name="Brachmann A."/>
            <person name="Hughes D.P."/>
        </authorList>
    </citation>
    <scope>NUCLEOTIDE SEQUENCE [LARGE SCALE GENOMIC DNA]</scope>
    <source>
        <strain evidence="2 3">Map16</strain>
    </source>
</reference>
<sequence>MVQLCINDSLAHRQPQLALQDNTDSRQMYQRLQSEQLTAVPDKPHGADRSDFIEHPTREAPDSRNSLSVSSASPAEQEPKRSSPRHQPEVCYPHTD</sequence>